<gene>
    <name evidence="1" type="ORF">DQQ10_24610</name>
</gene>
<dbReference type="OrthoDB" id="980921at2"/>
<sequence length="115" mass="13522">MEQIGSITASVQTAAYNEIVDVLRHNRNDIIKDFLDERNIRSYYADRYHLNDVESPKVIAIRDELKLMLDTPLDLEHYSILVDQIKQAGVSVHHVDINPDLFFKEIQKIFLKYMF</sequence>
<dbReference type="Proteomes" id="UP000251889">
    <property type="component" value="Unassembled WGS sequence"/>
</dbReference>
<proteinExistence type="predicted"/>
<protein>
    <submittedName>
        <fullName evidence="1">Uncharacterized protein</fullName>
    </submittedName>
</protein>
<evidence type="ECO:0000313" key="2">
    <source>
        <dbReference type="Proteomes" id="UP000251889"/>
    </source>
</evidence>
<reference evidence="1 2" key="1">
    <citation type="submission" date="2018-06" db="EMBL/GenBank/DDBJ databases">
        <title>Chryseolinea flavus sp. nov., a member of the phylum Bacteroidetes isolated from soil.</title>
        <authorList>
            <person name="Li Y."/>
            <person name="Wang J."/>
        </authorList>
    </citation>
    <scope>NUCLEOTIDE SEQUENCE [LARGE SCALE GENOMIC DNA]</scope>
    <source>
        <strain evidence="1 2">SDU1-6</strain>
    </source>
</reference>
<name>A0A364XX44_9BACT</name>
<evidence type="ECO:0000313" key="1">
    <source>
        <dbReference type="EMBL" id="RAV98332.1"/>
    </source>
</evidence>
<dbReference type="RefSeq" id="WP_112749598.1">
    <property type="nucleotide sequence ID" value="NZ_QMFY01000019.1"/>
</dbReference>
<dbReference type="AlphaFoldDB" id="A0A364XX44"/>
<organism evidence="1 2">
    <name type="scientific">Pseudochryseolinea flava</name>
    <dbReference type="NCBI Taxonomy" id="2059302"/>
    <lineage>
        <taxon>Bacteria</taxon>
        <taxon>Pseudomonadati</taxon>
        <taxon>Bacteroidota</taxon>
        <taxon>Cytophagia</taxon>
        <taxon>Cytophagales</taxon>
        <taxon>Fulvivirgaceae</taxon>
        <taxon>Pseudochryseolinea</taxon>
    </lineage>
</organism>
<comment type="caution">
    <text evidence="1">The sequence shown here is derived from an EMBL/GenBank/DDBJ whole genome shotgun (WGS) entry which is preliminary data.</text>
</comment>
<keyword evidence="2" id="KW-1185">Reference proteome</keyword>
<dbReference type="EMBL" id="QMFY01000019">
    <property type="protein sequence ID" value="RAV98332.1"/>
    <property type="molecule type" value="Genomic_DNA"/>
</dbReference>
<accession>A0A364XX44</accession>